<evidence type="ECO:0000313" key="3">
    <source>
        <dbReference type="Proteomes" id="UP000095765"/>
    </source>
</evidence>
<organism evidence="2 3">
    <name type="scientific">Anaerotruncus colihominis</name>
    <dbReference type="NCBI Taxonomy" id="169435"/>
    <lineage>
        <taxon>Bacteria</taxon>
        <taxon>Bacillati</taxon>
        <taxon>Bacillota</taxon>
        <taxon>Clostridia</taxon>
        <taxon>Eubacteriales</taxon>
        <taxon>Oscillospiraceae</taxon>
        <taxon>Anaerotruncus</taxon>
    </lineage>
</organism>
<dbReference type="EMBL" id="CZBE01000035">
    <property type="protein sequence ID" value="CUQ19588.1"/>
    <property type="molecule type" value="Genomic_DNA"/>
</dbReference>
<keyword evidence="1" id="KW-0812">Transmembrane</keyword>
<accession>A0A174UHT1</accession>
<feature type="transmembrane region" description="Helical" evidence="1">
    <location>
        <begin position="79"/>
        <end position="102"/>
    </location>
</feature>
<feature type="transmembrane region" description="Helical" evidence="1">
    <location>
        <begin position="138"/>
        <end position="166"/>
    </location>
</feature>
<dbReference type="Proteomes" id="UP000095765">
    <property type="component" value="Unassembled WGS sequence"/>
</dbReference>
<dbReference type="AlphaFoldDB" id="A0A174UHT1"/>
<proteinExistence type="predicted"/>
<evidence type="ECO:0000313" key="2">
    <source>
        <dbReference type="EMBL" id="CUQ19588.1"/>
    </source>
</evidence>
<name>A0A174UHT1_9FIRM</name>
<keyword evidence="1" id="KW-0472">Membrane</keyword>
<sequence>MGQFLKAGVLADNFHKLFRINRGFLCLCQFRLQFSGTALDLFLFGFIVCGKFRKAFIRNTPSHTVLIKPLEDSGQLRNPLFGCVQFLSLGSVAAFAAVLVLLDQQLHKLLFMLGCIACHFPQIGGHTRSQKVGADKMCGAIVGTLLVVAADVAILFSGFVLVSLLIEDAPTIGAEQQAGEQTDFIIAVWTLALLA</sequence>
<evidence type="ECO:0000256" key="1">
    <source>
        <dbReference type="SAM" id="Phobius"/>
    </source>
</evidence>
<keyword evidence="1" id="KW-1133">Transmembrane helix</keyword>
<gene>
    <name evidence="2" type="ORF">ERS852551_03495</name>
</gene>
<reference evidence="2 3" key="1">
    <citation type="submission" date="2015-09" db="EMBL/GenBank/DDBJ databases">
        <authorList>
            <consortium name="Pathogen Informatics"/>
        </authorList>
    </citation>
    <scope>NUCLEOTIDE SEQUENCE [LARGE SCALE GENOMIC DNA]</scope>
    <source>
        <strain evidence="2 3">2789STDY5834939</strain>
    </source>
</reference>
<protein>
    <submittedName>
        <fullName evidence="2">Uncharacterized protein</fullName>
    </submittedName>
</protein>